<dbReference type="CDD" id="cd22359">
    <property type="entry name" value="SfsA-like_bacterial"/>
    <property type="match status" value="1"/>
</dbReference>
<dbReference type="Gene3D" id="3.40.1350.60">
    <property type="match status" value="1"/>
</dbReference>
<comment type="caution">
    <text evidence="4">The sequence shown here is derived from an EMBL/GenBank/DDBJ whole genome shotgun (WGS) entry which is preliminary data.</text>
</comment>
<organism evidence="4 5">
    <name type="scientific">Lutispora saccharofermentans</name>
    <dbReference type="NCBI Taxonomy" id="3024236"/>
    <lineage>
        <taxon>Bacteria</taxon>
        <taxon>Bacillati</taxon>
        <taxon>Bacillota</taxon>
        <taxon>Clostridia</taxon>
        <taxon>Lutisporales</taxon>
        <taxon>Lutisporaceae</taxon>
        <taxon>Lutispora</taxon>
    </lineage>
</organism>
<evidence type="ECO:0000313" key="5">
    <source>
        <dbReference type="Proteomes" id="UP001651880"/>
    </source>
</evidence>
<dbReference type="Pfam" id="PF17746">
    <property type="entry name" value="SfsA_N"/>
    <property type="match status" value="1"/>
</dbReference>
<dbReference type="InterPro" id="IPR040452">
    <property type="entry name" value="SfsA_C"/>
</dbReference>
<proteinExistence type="inferred from homology"/>
<evidence type="ECO:0000259" key="2">
    <source>
        <dbReference type="Pfam" id="PF03749"/>
    </source>
</evidence>
<reference evidence="4 5" key="1">
    <citation type="submission" date="2021-10" db="EMBL/GenBank/DDBJ databases">
        <title>Lutispora strain m25 sp. nov., a thermophilic, non-spore-forming bacterium isolated from a lab-scale methanogenic bioreactor digesting anaerobic sludge.</title>
        <authorList>
            <person name="El Houari A."/>
            <person name="Mcdonald J."/>
        </authorList>
    </citation>
    <scope>NUCLEOTIDE SEQUENCE [LARGE SCALE GENOMIC DNA]</scope>
    <source>
        <strain evidence="5">m25</strain>
    </source>
</reference>
<dbReference type="EMBL" id="JAJEKE010000006">
    <property type="protein sequence ID" value="MCQ1529581.1"/>
    <property type="molecule type" value="Genomic_DNA"/>
</dbReference>
<dbReference type="InterPro" id="IPR041465">
    <property type="entry name" value="SfsA_N"/>
</dbReference>
<accession>A0ABT1NGZ2</accession>
<name>A0ABT1NGZ2_9FIRM</name>
<evidence type="ECO:0000259" key="3">
    <source>
        <dbReference type="Pfam" id="PF17746"/>
    </source>
</evidence>
<dbReference type="Gene3D" id="2.40.50.580">
    <property type="match status" value="1"/>
</dbReference>
<dbReference type="RefSeq" id="WP_255227095.1">
    <property type="nucleotide sequence ID" value="NZ_JAJEKE010000006.1"/>
</dbReference>
<evidence type="ECO:0000256" key="1">
    <source>
        <dbReference type="HAMAP-Rule" id="MF_00095"/>
    </source>
</evidence>
<dbReference type="PANTHER" id="PTHR30545:SF2">
    <property type="entry name" value="SUGAR FERMENTATION STIMULATION PROTEIN A"/>
    <property type="match status" value="1"/>
</dbReference>
<keyword evidence="5" id="KW-1185">Reference proteome</keyword>
<dbReference type="Proteomes" id="UP001651880">
    <property type="component" value="Unassembled WGS sequence"/>
</dbReference>
<dbReference type="InterPro" id="IPR005224">
    <property type="entry name" value="SfsA"/>
</dbReference>
<protein>
    <recommendedName>
        <fullName evidence="1">Sugar fermentation stimulation protein homolog</fullName>
    </recommendedName>
</protein>
<feature type="domain" description="Sugar fermentation stimulation protein C-terminal" evidence="2">
    <location>
        <begin position="80"/>
        <end position="216"/>
    </location>
</feature>
<dbReference type="PANTHER" id="PTHR30545">
    <property type="entry name" value="SUGAR FERMENTATION STIMULATION PROTEIN A"/>
    <property type="match status" value="1"/>
</dbReference>
<feature type="domain" description="SfsA N-terminal OB" evidence="3">
    <location>
        <begin position="12"/>
        <end position="77"/>
    </location>
</feature>
<dbReference type="HAMAP" id="MF_00095">
    <property type="entry name" value="SfsA"/>
    <property type="match status" value="1"/>
</dbReference>
<dbReference type="NCBIfam" id="TIGR00230">
    <property type="entry name" value="sfsA"/>
    <property type="match status" value="1"/>
</dbReference>
<dbReference type="Pfam" id="PF03749">
    <property type="entry name" value="SfsA"/>
    <property type="match status" value="1"/>
</dbReference>
<comment type="similarity">
    <text evidence="1">Belongs to the SfsA family.</text>
</comment>
<sequence>MQYKDTKEALFIKRPNRFIAHVLLDGKEEIVHVRNTGRCKEILMEGTKVILEASKNPNRKTAYSLIAAYKGDTLINIDSQIPNAVVFEGVKQGKIPLISGVKYLKREVTYGNSRFDMYFEKEDSRGFIEVKGVTLEDGGLAMFPDAPTERGRKHLAEMSHAVSQGYEGYVIFLIQMKGVEAFSPNFVMDPDFSEELKRCSDKGVKVLAYDSIVKENEITISQAIKIIGI</sequence>
<gene>
    <name evidence="1 4" type="primary">sfsA</name>
    <name evidence="4" type="ORF">LJD61_08445</name>
</gene>
<evidence type="ECO:0000313" key="4">
    <source>
        <dbReference type="EMBL" id="MCQ1529581.1"/>
    </source>
</evidence>